<comment type="caution">
    <text evidence="2">The sequence shown here is derived from an EMBL/GenBank/DDBJ whole genome shotgun (WGS) entry which is preliminary data.</text>
</comment>
<dbReference type="Pfam" id="PF07610">
    <property type="entry name" value="DUF1573"/>
    <property type="match status" value="1"/>
</dbReference>
<dbReference type="PROSITE" id="PS51257">
    <property type="entry name" value="PROKAR_LIPOPROTEIN"/>
    <property type="match status" value="1"/>
</dbReference>
<dbReference type="InterPro" id="IPR013783">
    <property type="entry name" value="Ig-like_fold"/>
</dbReference>
<dbReference type="RefSeq" id="WP_128768385.1">
    <property type="nucleotide sequence ID" value="NZ_RXOC01000003.1"/>
</dbReference>
<dbReference type="AlphaFoldDB" id="A0A4Q0MCQ9"/>
<name>A0A4Q0MCQ9_9SPHI</name>
<evidence type="ECO:0000256" key="1">
    <source>
        <dbReference type="SAM" id="MobiDB-lite"/>
    </source>
</evidence>
<dbReference type="InterPro" id="IPR011467">
    <property type="entry name" value="DUF1573"/>
</dbReference>
<dbReference type="PANTHER" id="PTHR37833:SF1">
    <property type="entry name" value="SIGNAL PEPTIDE PROTEIN"/>
    <property type="match status" value="1"/>
</dbReference>
<feature type="compositionally biased region" description="Polar residues" evidence="1">
    <location>
        <begin position="22"/>
        <end position="40"/>
    </location>
</feature>
<proteinExistence type="predicted"/>
<evidence type="ECO:0000313" key="3">
    <source>
        <dbReference type="Proteomes" id="UP000290848"/>
    </source>
</evidence>
<dbReference type="Gene3D" id="2.60.40.10">
    <property type="entry name" value="Immunoglobulins"/>
    <property type="match status" value="1"/>
</dbReference>
<dbReference type="Proteomes" id="UP000290848">
    <property type="component" value="Unassembled WGS sequence"/>
</dbReference>
<organism evidence="2 3">
    <name type="scientific">Arcticibacter tournemirensis</name>
    <dbReference type="NCBI Taxonomy" id="699437"/>
    <lineage>
        <taxon>Bacteria</taxon>
        <taxon>Pseudomonadati</taxon>
        <taxon>Bacteroidota</taxon>
        <taxon>Sphingobacteriia</taxon>
        <taxon>Sphingobacteriales</taxon>
        <taxon>Sphingobacteriaceae</taxon>
        <taxon>Arcticibacter</taxon>
    </lineage>
</organism>
<feature type="region of interest" description="Disordered" evidence="1">
    <location>
        <begin position="22"/>
        <end position="42"/>
    </location>
</feature>
<reference evidence="2 3" key="1">
    <citation type="submission" date="2018-12" db="EMBL/GenBank/DDBJ databases">
        <title>The Draft Genome Sequence of the Soil Bacterium Pedobacter tournemirensis R1.</title>
        <authorList>
            <person name="He J."/>
        </authorList>
    </citation>
    <scope>NUCLEOTIDE SEQUENCE [LARGE SCALE GENOMIC DNA]</scope>
    <source>
        <strain evidence="2 3">R1</strain>
    </source>
</reference>
<dbReference type="PANTHER" id="PTHR37833">
    <property type="entry name" value="LIPOPROTEIN-RELATED"/>
    <property type="match status" value="1"/>
</dbReference>
<gene>
    <name evidence="2" type="ORF">EKH83_05435</name>
</gene>
<evidence type="ECO:0000313" key="2">
    <source>
        <dbReference type="EMBL" id="RXF71141.1"/>
    </source>
</evidence>
<protein>
    <submittedName>
        <fullName evidence="2">DUF1573 domain-containing protein</fullName>
    </submittedName>
</protein>
<accession>A0A4Q0MCQ9</accession>
<sequence>MKIVFVAILAGIAVSITSCKNKGTTNGSAPQTETAGSSADASRLPVINFEEDTYDFGKIKEGEKVSYDFKFTNTGKSPLIISNASTSCGCTVPDYPHQPIAPGESGVLKVVFNSSGKNGQQHKAVTLTTNASPSTTEIFLVGEVQSATK</sequence>
<dbReference type="EMBL" id="RXOC01000003">
    <property type="protein sequence ID" value="RXF71141.1"/>
    <property type="molecule type" value="Genomic_DNA"/>
</dbReference>